<name>A0A2K2FD10_9CLOT</name>
<evidence type="ECO:0000259" key="13">
    <source>
        <dbReference type="PROSITE" id="PS51464"/>
    </source>
</evidence>
<dbReference type="GO" id="GO:0046348">
    <property type="term" value="P:amino sugar catabolic process"/>
    <property type="evidence" value="ECO:0007669"/>
    <property type="project" value="InterPro"/>
</dbReference>
<organism evidence="14 15">
    <name type="scientific">Clostridium thermosuccinogenes</name>
    <dbReference type="NCBI Taxonomy" id="84032"/>
    <lineage>
        <taxon>Bacteria</taxon>
        <taxon>Bacillati</taxon>
        <taxon>Bacillota</taxon>
        <taxon>Clostridia</taxon>
        <taxon>Eubacteriales</taxon>
        <taxon>Clostridiaceae</taxon>
        <taxon>Clostridium</taxon>
    </lineage>
</organism>
<evidence type="ECO:0000256" key="1">
    <source>
        <dbReference type="ARBA" id="ARBA00011738"/>
    </source>
</evidence>
<dbReference type="InterPro" id="IPR001347">
    <property type="entry name" value="SIS_dom"/>
</dbReference>
<evidence type="ECO:0000313" key="14">
    <source>
        <dbReference type="EMBL" id="PNT98464.1"/>
    </source>
</evidence>
<dbReference type="NCBIfam" id="NF009222">
    <property type="entry name" value="PRK12570.1"/>
    <property type="match status" value="1"/>
</dbReference>
<comment type="caution">
    <text evidence="14">The sequence shown here is derived from an EMBL/GenBank/DDBJ whole genome shotgun (WGS) entry which is preliminary data.</text>
</comment>
<dbReference type="PANTHER" id="PTHR10088:SF4">
    <property type="entry name" value="GLUCOKINASE REGULATORY PROTEIN"/>
    <property type="match status" value="1"/>
</dbReference>
<keyword evidence="3 12" id="KW-0119">Carbohydrate metabolism</keyword>
<comment type="pathway">
    <text evidence="12">Amino-sugar metabolism; N-acetylmuramate degradation.</text>
</comment>
<dbReference type="EC" id="4.2.1.126" evidence="8 12"/>
<comment type="miscellaneous">
    <text evidence="12">A lyase-type mechanism (elimination/hydration) is suggested for the cleavage of the lactyl ether bond of MurNAc 6-phosphate, with the formation of an alpha,beta-unsaturated aldehyde intermediate with (E)-stereochemistry, followed by the syn addition of water to give product.</text>
</comment>
<dbReference type="GO" id="GO:0016803">
    <property type="term" value="F:ether hydrolase activity"/>
    <property type="evidence" value="ECO:0007669"/>
    <property type="project" value="TreeGrafter"/>
</dbReference>
<dbReference type="UniPathway" id="UPA00342"/>
<evidence type="ECO:0000256" key="2">
    <source>
        <dbReference type="ARBA" id="ARBA00023239"/>
    </source>
</evidence>
<evidence type="ECO:0000256" key="3">
    <source>
        <dbReference type="ARBA" id="ARBA00023277"/>
    </source>
</evidence>
<reference evidence="14 15" key="1">
    <citation type="submission" date="2017-06" db="EMBL/GenBank/DDBJ databases">
        <title>Investigating the central metabolism of Clostridium thermosuccinogenes.</title>
        <authorList>
            <person name="Koendjbiharie J.G."/>
            <person name="van Kranenburg R."/>
        </authorList>
    </citation>
    <scope>NUCLEOTIDE SEQUENCE [LARGE SCALE GENOMIC DNA]</scope>
    <source>
        <strain evidence="14 15">DSM 5806</strain>
    </source>
</reference>
<gene>
    <name evidence="12 14" type="primary">murQ</name>
    <name evidence="14" type="ORF">CDQ84_10960</name>
</gene>
<dbReference type="AlphaFoldDB" id="A0A2K2FD10"/>
<feature type="domain" description="SIS" evidence="13">
    <location>
        <begin position="57"/>
        <end position="220"/>
    </location>
</feature>
<dbReference type="Gene3D" id="3.40.50.10490">
    <property type="entry name" value="Glucose-6-phosphate isomerase like protein, domain 1"/>
    <property type="match status" value="1"/>
</dbReference>
<comment type="function">
    <text evidence="12">Specifically catalyzes the cleavage of the D-lactyl ether substituent of MurNAc 6-phosphate, producing GlcNAc 6-phosphate and D-lactate.</text>
</comment>
<dbReference type="GO" id="GO:0097367">
    <property type="term" value="F:carbohydrate derivative binding"/>
    <property type="evidence" value="ECO:0007669"/>
    <property type="project" value="InterPro"/>
</dbReference>
<dbReference type="HAMAP" id="MF_00068">
    <property type="entry name" value="MurQ"/>
    <property type="match status" value="1"/>
</dbReference>
<dbReference type="NCBIfam" id="NF003915">
    <property type="entry name" value="PRK05441.1"/>
    <property type="match status" value="1"/>
</dbReference>
<evidence type="ECO:0000256" key="9">
    <source>
        <dbReference type="ARBA" id="ARBA00070061"/>
    </source>
</evidence>
<dbReference type="PANTHER" id="PTHR10088">
    <property type="entry name" value="GLUCOKINASE REGULATORY PROTEIN"/>
    <property type="match status" value="1"/>
</dbReference>
<dbReference type="GO" id="GO:0097173">
    <property type="term" value="P:N-acetylmuramic acid catabolic process"/>
    <property type="evidence" value="ECO:0007669"/>
    <property type="project" value="UniProtKB-UniPathway"/>
</dbReference>
<dbReference type="KEGG" id="cthd:CDO33_11795"/>
<feature type="active site" description="Proton donor" evidence="12">
    <location>
        <position position="85"/>
    </location>
</feature>
<evidence type="ECO:0000256" key="6">
    <source>
        <dbReference type="ARBA" id="ARBA00060672"/>
    </source>
</evidence>
<dbReference type="FunFam" id="3.40.50.10490:FF:000014">
    <property type="entry name" value="N-acetylmuramic acid 6-phosphate etherase"/>
    <property type="match status" value="1"/>
</dbReference>
<comment type="subunit">
    <text evidence="1 12">Homodimer.</text>
</comment>
<dbReference type="EMBL" id="NIOJ01000027">
    <property type="protein sequence ID" value="PNT98464.1"/>
    <property type="molecule type" value="Genomic_DNA"/>
</dbReference>
<proteinExistence type="inferred from homology"/>
<dbReference type="OrthoDB" id="9813395at2"/>
<dbReference type="Proteomes" id="UP000236151">
    <property type="component" value="Unassembled WGS sequence"/>
</dbReference>
<comment type="similarity">
    <text evidence="7 12">Belongs to the GCKR-like family. MurNAc-6-P etherase subfamily.</text>
</comment>
<dbReference type="NCBIfam" id="TIGR00274">
    <property type="entry name" value="N-acetylmuramic acid 6-phosphate etherase"/>
    <property type="match status" value="1"/>
</dbReference>
<dbReference type="RefSeq" id="WP_103081786.1">
    <property type="nucleotide sequence ID" value="NZ_CP021850.1"/>
</dbReference>
<dbReference type="GO" id="GO:0009254">
    <property type="term" value="P:peptidoglycan turnover"/>
    <property type="evidence" value="ECO:0007669"/>
    <property type="project" value="TreeGrafter"/>
</dbReference>
<keyword evidence="2 12" id="KW-0456">Lyase</keyword>
<dbReference type="FunFam" id="1.10.8.1080:FF:000001">
    <property type="entry name" value="N-acetylmuramic acid 6-phosphate etherase"/>
    <property type="match status" value="1"/>
</dbReference>
<dbReference type="InterPro" id="IPR005488">
    <property type="entry name" value="Etherase_MurQ"/>
</dbReference>
<dbReference type="SUPFAM" id="SSF53697">
    <property type="entry name" value="SIS domain"/>
    <property type="match status" value="1"/>
</dbReference>
<evidence type="ECO:0000256" key="12">
    <source>
        <dbReference type="HAMAP-Rule" id="MF_00068"/>
    </source>
</evidence>
<dbReference type="Gene3D" id="1.10.8.1080">
    <property type="match status" value="1"/>
</dbReference>
<evidence type="ECO:0000256" key="4">
    <source>
        <dbReference type="ARBA" id="ARBA00051747"/>
    </source>
</evidence>
<evidence type="ECO:0000256" key="10">
    <source>
        <dbReference type="ARBA" id="ARBA00077905"/>
    </source>
</evidence>
<dbReference type="PROSITE" id="PS51464">
    <property type="entry name" value="SIS"/>
    <property type="match status" value="1"/>
</dbReference>
<protein>
    <recommendedName>
        <fullName evidence="9 12">N-acetylmuramic acid 6-phosphate etherase</fullName>
        <shortName evidence="12">MurNAc-6-P etherase</shortName>
        <ecNumber evidence="8 12">4.2.1.126</ecNumber>
    </recommendedName>
    <alternativeName>
        <fullName evidence="11 12">N-acetylmuramic acid 6-phosphate hydrolase</fullName>
    </alternativeName>
    <alternativeName>
        <fullName evidence="10 12">N-acetylmuramic acid 6-phosphate lyase</fullName>
    </alternativeName>
</protein>
<dbReference type="InterPro" id="IPR046348">
    <property type="entry name" value="SIS_dom_sf"/>
</dbReference>
<comment type="pathway">
    <text evidence="5">Amino-sugar metabolism; 1,6-anhydro-N-acetylmuramate degradation.</text>
</comment>
<dbReference type="Pfam" id="PF22645">
    <property type="entry name" value="GKRP_SIS_N"/>
    <property type="match status" value="1"/>
</dbReference>
<dbReference type="InterPro" id="IPR040190">
    <property type="entry name" value="MURQ/GCKR"/>
</dbReference>
<dbReference type="CDD" id="cd05007">
    <property type="entry name" value="SIS_Etherase"/>
    <property type="match status" value="1"/>
</dbReference>
<comment type="pathway">
    <text evidence="6">Cell wall biogenesis.</text>
</comment>
<sequence length="306" mass="32795">MDNYLHKLTTEEVNQQTLNIDECNTQEILLLINEQDSIVPSAVRREIPNIARAVDIIYESLKNGGRMFYVGAGTSGRLGVLDASECPPTYSTDPEMVQGIIAGGDVALRTAVEGAEDDEAAGAELIDQYQITNKDVIVGITASGGAPFVLSAVNAAKKIGASTVGVTNNGESKLSKICDVCIAPIVGPEVIIGSTRMKAGTAQKLVLNMLTTSVMIKLGKVYGNLMVDLKPTNQKLRDRARRIICHATGVDYETAAEYLQKAEDNTKLAILMIKTGVQLDEGKQILQEQGGRLKDAIAAIKMTKCL</sequence>
<evidence type="ECO:0000256" key="11">
    <source>
        <dbReference type="ARBA" id="ARBA00084049"/>
    </source>
</evidence>
<evidence type="ECO:0000256" key="7">
    <source>
        <dbReference type="ARBA" id="ARBA00061234"/>
    </source>
</evidence>
<evidence type="ECO:0000313" key="15">
    <source>
        <dbReference type="Proteomes" id="UP000236151"/>
    </source>
</evidence>
<accession>A0A2K2FD10</accession>
<keyword evidence="15" id="KW-1185">Reference proteome</keyword>
<feature type="active site" evidence="12">
    <location>
        <position position="116"/>
    </location>
</feature>
<comment type="catalytic activity">
    <reaction evidence="4 12">
        <text>N-acetyl-D-muramate 6-phosphate + H2O = N-acetyl-D-glucosamine 6-phosphate + (R)-lactate</text>
        <dbReference type="Rhea" id="RHEA:26410"/>
        <dbReference type="ChEBI" id="CHEBI:15377"/>
        <dbReference type="ChEBI" id="CHEBI:16004"/>
        <dbReference type="ChEBI" id="CHEBI:57513"/>
        <dbReference type="ChEBI" id="CHEBI:58722"/>
        <dbReference type="EC" id="4.2.1.126"/>
    </reaction>
</comment>
<dbReference type="GO" id="GO:0016835">
    <property type="term" value="F:carbon-oxygen lyase activity"/>
    <property type="evidence" value="ECO:0007669"/>
    <property type="project" value="UniProtKB-UniRule"/>
</dbReference>
<evidence type="ECO:0000256" key="8">
    <source>
        <dbReference type="ARBA" id="ARBA00067056"/>
    </source>
</evidence>
<evidence type="ECO:0000256" key="5">
    <source>
        <dbReference type="ARBA" id="ARBA00060595"/>
    </source>
</evidence>